<keyword evidence="6" id="KW-0479">Metal-binding</keyword>
<dbReference type="AlphaFoldDB" id="A0AAW2YGV1"/>
<proteinExistence type="inferred from homology"/>
<evidence type="ECO:0000256" key="12">
    <source>
        <dbReference type="ARBA" id="ARBA00047334"/>
    </source>
</evidence>
<comment type="pathway">
    <text evidence="4">Cofactor biosynthesis; thiamine diphosphate biosynthesis; thiamine phosphate from 4-amino-2-methyl-5-diphosphomethylpyrimidine and 4-methyl-5-(2-phosphoethyl)-thiazole: step 1/1.</text>
</comment>
<dbReference type="EMBL" id="JAOPGA020000003">
    <property type="protein sequence ID" value="KAL0476297.1"/>
    <property type="molecule type" value="Genomic_DNA"/>
</dbReference>
<evidence type="ECO:0000313" key="17">
    <source>
        <dbReference type="Proteomes" id="UP001431209"/>
    </source>
</evidence>
<dbReference type="CDD" id="cd01170">
    <property type="entry name" value="THZ_kinase"/>
    <property type="match status" value="1"/>
</dbReference>
<dbReference type="NCBIfam" id="TIGR00693">
    <property type="entry name" value="thiE"/>
    <property type="match status" value="1"/>
</dbReference>
<evidence type="ECO:0000256" key="8">
    <source>
        <dbReference type="ARBA" id="ARBA00022777"/>
    </source>
</evidence>
<dbReference type="Proteomes" id="UP001431209">
    <property type="component" value="Unassembled WGS sequence"/>
</dbReference>
<dbReference type="GO" id="GO:0009228">
    <property type="term" value="P:thiamine biosynthetic process"/>
    <property type="evidence" value="ECO:0007669"/>
    <property type="project" value="UniProtKB-KW"/>
</dbReference>
<evidence type="ECO:0000256" key="13">
    <source>
        <dbReference type="ARBA" id="ARBA00047851"/>
    </source>
</evidence>
<evidence type="ECO:0000256" key="1">
    <source>
        <dbReference type="ARBA" id="ARBA00001771"/>
    </source>
</evidence>
<dbReference type="CDD" id="cd00564">
    <property type="entry name" value="TMP_TenI"/>
    <property type="match status" value="1"/>
</dbReference>
<dbReference type="InterPro" id="IPR013785">
    <property type="entry name" value="Aldolase_TIM"/>
</dbReference>
<keyword evidence="5" id="KW-0808">Transferase</keyword>
<dbReference type="GO" id="GO:0005524">
    <property type="term" value="F:ATP binding"/>
    <property type="evidence" value="ECO:0007669"/>
    <property type="project" value="UniProtKB-KW"/>
</dbReference>
<keyword evidence="7" id="KW-0547">Nucleotide-binding</keyword>
<evidence type="ECO:0000313" key="16">
    <source>
        <dbReference type="EMBL" id="KAL0476297.1"/>
    </source>
</evidence>
<dbReference type="Gene3D" id="3.20.20.70">
    <property type="entry name" value="Aldolase class I"/>
    <property type="match status" value="1"/>
</dbReference>
<dbReference type="NCBIfam" id="NF006830">
    <property type="entry name" value="PRK09355.1"/>
    <property type="match status" value="1"/>
</dbReference>
<evidence type="ECO:0000256" key="9">
    <source>
        <dbReference type="ARBA" id="ARBA00022840"/>
    </source>
</evidence>
<dbReference type="InterPro" id="IPR034291">
    <property type="entry name" value="TMP_synthase"/>
</dbReference>
<keyword evidence="8" id="KW-0418">Kinase</keyword>
<comment type="catalytic activity">
    <reaction evidence="12">
        <text>4-methyl-5-(2-phosphooxyethyl)-thiazole + 4-amino-2-methyl-5-(diphosphooxymethyl)pyrimidine + H(+) = thiamine phosphate + diphosphate</text>
        <dbReference type="Rhea" id="RHEA:22328"/>
        <dbReference type="ChEBI" id="CHEBI:15378"/>
        <dbReference type="ChEBI" id="CHEBI:33019"/>
        <dbReference type="ChEBI" id="CHEBI:37575"/>
        <dbReference type="ChEBI" id="CHEBI:57841"/>
        <dbReference type="ChEBI" id="CHEBI:58296"/>
        <dbReference type="EC" id="2.5.1.3"/>
    </reaction>
</comment>
<keyword evidence="10" id="KW-0460">Magnesium</keyword>
<keyword evidence="11" id="KW-0784">Thiamine biosynthesis</keyword>
<keyword evidence="17" id="KW-1185">Reference proteome</keyword>
<comment type="catalytic activity">
    <reaction evidence="1">
        <text>5-(2-hydroxyethyl)-4-methylthiazole + ATP = 4-methyl-5-(2-phosphooxyethyl)-thiazole + ADP + H(+)</text>
        <dbReference type="Rhea" id="RHEA:24212"/>
        <dbReference type="ChEBI" id="CHEBI:15378"/>
        <dbReference type="ChEBI" id="CHEBI:17957"/>
        <dbReference type="ChEBI" id="CHEBI:30616"/>
        <dbReference type="ChEBI" id="CHEBI:58296"/>
        <dbReference type="ChEBI" id="CHEBI:456216"/>
        <dbReference type="EC" id="2.7.1.50"/>
    </reaction>
</comment>
<dbReference type="InterPro" id="IPR036206">
    <property type="entry name" value="ThiamineP_synth_sf"/>
</dbReference>
<dbReference type="Pfam" id="PF02581">
    <property type="entry name" value="TMP-TENI"/>
    <property type="match status" value="1"/>
</dbReference>
<comment type="catalytic activity">
    <reaction evidence="13">
        <text>2-(2-carboxy-4-methylthiazol-5-yl)ethyl phosphate + 4-amino-2-methyl-5-(diphosphooxymethyl)pyrimidine + 2 H(+) = thiamine phosphate + CO2 + diphosphate</text>
        <dbReference type="Rhea" id="RHEA:47848"/>
        <dbReference type="ChEBI" id="CHEBI:15378"/>
        <dbReference type="ChEBI" id="CHEBI:16526"/>
        <dbReference type="ChEBI" id="CHEBI:33019"/>
        <dbReference type="ChEBI" id="CHEBI:37575"/>
        <dbReference type="ChEBI" id="CHEBI:57841"/>
        <dbReference type="ChEBI" id="CHEBI:62890"/>
        <dbReference type="EC" id="2.5.1.3"/>
    </reaction>
</comment>
<dbReference type="GO" id="GO:0005737">
    <property type="term" value="C:cytoplasm"/>
    <property type="evidence" value="ECO:0007669"/>
    <property type="project" value="TreeGrafter"/>
</dbReference>
<dbReference type="HAMAP" id="MF_00097">
    <property type="entry name" value="TMP_synthase"/>
    <property type="match status" value="1"/>
</dbReference>
<reference evidence="16 17" key="1">
    <citation type="submission" date="2024-03" db="EMBL/GenBank/DDBJ databases">
        <title>The Acrasis kona genome and developmental transcriptomes reveal deep origins of eukaryotic multicellular pathways.</title>
        <authorList>
            <person name="Sheikh S."/>
            <person name="Fu C.-J."/>
            <person name="Brown M.W."/>
            <person name="Baldauf S.L."/>
        </authorList>
    </citation>
    <scope>NUCLEOTIDE SEQUENCE [LARGE SCALE GENOMIC DNA]</scope>
    <source>
        <strain evidence="16 17">ATCC MYA-3509</strain>
    </source>
</reference>
<dbReference type="GO" id="GO:0004789">
    <property type="term" value="F:thiamine-phosphate diphosphorylase activity"/>
    <property type="evidence" value="ECO:0007669"/>
    <property type="project" value="UniProtKB-EC"/>
</dbReference>
<dbReference type="GO" id="GO:0000287">
    <property type="term" value="F:magnesium ion binding"/>
    <property type="evidence" value="ECO:0007669"/>
    <property type="project" value="InterPro"/>
</dbReference>
<dbReference type="Gene3D" id="3.40.1190.20">
    <property type="match status" value="1"/>
</dbReference>
<dbReference type="InterPro" id="IPR000417">
    <property type="entry name" value="Hyethyz_kinase"/>
</dbReference>
<dbReference type="PANTHER" id="PTHR20857:SF23">
    <property type="entry name" value="THIAMINE BIOSYNTHETIC BIFUNCTIONAL ENZYME"/>
    <property type="match status" value="1"/>
</dbReference>
<sequence>RGFSVRYKSYDKKNIDWRLYLVADSTIKNKDHSIESIIQSALKGGITALQLREKTLSTQRFIEHARKIKSIVDNFNSENKKFIPLIINDNVDVALSINADGVHIGQQDQDALSVRRRIGHNKILGLTISKEDHVRHLLDIEPYPKIDYFGTDAVFETPSKSHHKDNVKVTPLGVQGLSDLIVSVKEHYDEKFPVEIPPVVAIGGINQSNAQLVLDGAHAQGIAVISAIMCAQDPELATRELKSVLEKRRARLLPTVERSHESIKNDVCTLFEKIKKNKPLVHHITNYVAMNTTANITLHLGGSPVMSHALEEVEQMVESCDSLLLNPGTLSTNWVRAMVLAGTRANSYNKPVVFDPVGAGATYYRDKVYKTLLRQLDMSVVKGNYSEIARLCGDLTAVTKGVDSVSGGSLDPIEVVRRASLRYNAVVAMSGKIDYVSDGHWCARVLHDSERLGGLTAMGCSVSSLIACFSGVTREDHFAASVGGLAVMGLCAELAEKNPNVAGPASFQVALMDQIANLTSEQLYEGIKIDVQQC</sequence>
<evidence type="ECO:0000256" key="10">
    <source>
        <dbReference type="ARBA" id="ARBA00022842"/>
    </source>
</evidence>
<keyword evidence="9" id="KW-0067">ATP-binding</keyword>
<dbReference type="GO" id="GO:0004417">
    <property type="term" value="F:hydroxyethylthiazole kinase activity"/>
    <property type="evidence" value="ECO:0007669"/>
    <property type="project" value="UniProtKB-EC"/>
</dbReference>
<dbReference type="PRINTS" id="PR01099">
    <property type="entry name" value="HYETHTZKNASE"/>
</dbReference>
<comment type="catalytic activity">
    <reaction evidence="14">
        <text>2-[(2R,5Z)-2-carboxy-4-methylthiazol-5(2H)-ylidene]ethyl phosphate + 4-amino-2-methyl-5-(diphosphooxymethyl)pyrimidine + 2 H(+) = thiamine phosphate + CO2 + diphosphate</text>
        <dbReference type="Rhea" id="RHEA:47844"/>
        <dbReference type="ChEBI" id="CHEBI:15378"/>
        <dbReference type="ChEBI" id="CHEBI:16526"/>
        <dbReference type="ChEBI" id="CHEBI:33019"/>
        <dbReference type="ChEBI" id="CHEBI:37575"/>
        <dbReference type="ChEBI" id="CHEBI:57841"/>
        <dbReference type="ChEBI" id="CHEBI:62899"/>
        <dbReference type="EC" id="2.5.1.3"/>
    </reaction>
</comment>
<dbReference type="HAMAP" id="MF_00228">
    <property type="entry name" value="Thz_kinase"/>
    <property type="match status" value="1"/>
</dbReference>
<evidence type="ECO:0000256" key="3">
    <source>
        <dbReference type="ARBA" id="ARBA00004868"/>
    </source>
</evidence>
<dbReference type="NCBIfam" id="TIGR00694">
    <property type="entry name" value="thiM"/>
    <property type="match status" value="1"/>
</dbReference>
<dbReference type="PANTHER" id="PTHR20857">
    <property type="entry name" value="THIAMINE-PHOSPHATE PYROPHOSPHORYLASE"/>
    <property type="match status" value="1"/>
</dbReference>
<evidence type="ECO:0000259" key="15">
    <source>
        <dbReference type="Pfam" id="PF02581"/>
    </source>
</evidence>
<dbReference type="SUPFAM" id="SSF53613">
    <property type="entry name" value="Ribokinase-like"/>
    <property type="match status" value="1"/>
</dbReference>
<evidence type="ECO:0000256" key="7">
    <source>
        <dbReference type="ARBA" id="ARBA00022741"/>
    </source>
</evidence>
<organism evidence="16 17">
    <name type="scientific">Acrasis kona</name>
    <dbReference type="NCBI Taxonomy" id="1008807"/>
    <lineage>
        <taxon>Eukaryota</taxon>
        <taxon>Discoba</taxon>
        <taxon>Heterolobosea</taxon>
        <taxon>Tetramitia</taxon>
        <taxon>Eutetramitia</taxon>
        <taxon>Acrasidae</taxon>
        <taxon>Acrasis</taxon>
    </lineage>
</organism>
<comment type="cofactor">
    <cofactor evidence="2">
        <name>Mg(2+)</name>
        <dbReference type="ChEBI" id="CHEBI:18420"/>
    </cofactor>
</comment>
<feature type="non-terminal residue" evidence="16">
    <location>
        <position position="1"/>
    </location>
</feature>
<dbReference type="SUPFAM" id="SSF51391">
    <property type="entry name" value="Thiamin phosphate synthase"/>
    <property type="match status" value="1"/>
</dbReference>
<feature type="domain" description="Thiamine phosphate synthase/TenI" evidence="15">
    <location>
        <begin position="19"/>
        <end position="228"/>
    </location>
</feature>
<comment type="caution">
    <text evidence="16">The sequence shown here is derived from an EMBL/GenBank/DDBJ whole genome shotgun (WGS) entry which is preliminary data.</text>
</comment>
<evidence type="ECO:0000256" key="11">
    <source>
        <dbReference type="ARBA" id="ARBA00022977"/>
    </source>
</evidence>
<comment type="pathway">
    <text evidence="3">Cofactor biosynthesis; thiamine diphosphate biosynthesis; 4-methyl-5-(2-phosphoethyl)-thiazole from 5-(2-hydroxyethyl)-4-methylthiazole: step 1/1.</text>
</comment>
<evidence type="ECO:0000256" key="5">
    <source>
        <dbReference type="ARBA" id="ARBA00022679"/>
    </source>
</evidence>
<evidence type="ECO:0000256" key="2">
    <source>
        <dbReference type="ARBA" id="ARBA00001946"/>
    </source>
</evidence>
<evidence type="ECO:0000256" key="6">
    <source>
        <dbReference type="ARBA" id="ARBA00022723"/>
    </source>
</evidence>
<dbReference type="InterPro" id="IPR022998">
    <property type="entry name" value="ThiamineP_synth_TenI"/>
</dbReference>
<protein>
    <submittedName>
        <fullName evidence="16">Thiamine-phosphate diphosphorylase</fullName>
    </submittedName>
</protein>
<dbReference type="Pfam" id="PF02110">
    <property type="entry name" value="HK"/>
    <property type="match status" value="1"/>
</dbReference>
<name>A0AAW2YGV1_9EUKA</name>
<evidence type="ECO:0000256" key="14">
    <source>
        <dbReference type="ARBA" id="ARBA00047883"/>
    </source>
</evidence>
<evidence type="ECO:0000256" key="4">
    <source>
        <dbReference type="ARBA" id="ARBA00005165"/>
    </source>
</evidence>
<gene>
    <name evidence="16" type="ORF">AKO1_006337</name>
</gene>
<accession>A0AAW2YGV1</accession>
<dbReference type="InterPro" id="IPR029056">
    <property type="entry name" value="Ribokinase-like"/>
</dbReference>